<protein>
    <submittedName>
        <fullName evidence="2">Uncharacterized protein</fullName>
    </submittedName>
</protein>
<feature type="region of interest" description="Disordered" evidence="1">
    <location>
        <begin position="224"/>
        <end position="250"/>
    </location>
</feature>
<accession>A0A7R8WAH7</accession>
<gene>
    <name evidence="2" type="ORF">CTOB1V02_LOCUS5903</name>
</gene>
<dbReference type="PANTHER" id="PTHR47765:SF2">
    <property type="entry name" value="EXONUCLEASE MUT-7 HOMOLOG"/>
    <property type="match status" value="1"/>
</dbReference>
<dbReference type="InterPro" id="IPR052408">
    <property type="entry name" value="Exonuclease_MUT-7-like"/>
</dbReference>
<evidence type="ECO:0000256" key="1">
    <source>
        <dbReference type="SAM" id="MobiDB-lite"/>
    </source>
</evidence>
<evidence type="ECO:0000313" key="2">
    <source>
        <dbReference type="EMBL" id="CAD7228011.1"/>
    </source>
</evidence>
<name>A0A7R8WAH7_9CRUS</name>
<dbReference type="EMBL" id="OB661343">
    <property type="protein sequence ID" value="CAD7228011.1"/>
    <property type="molecule type" value="Genomic_DNA"/>
</dbReference>
<dbReference type="OrthoDB" id="18193at2759"/>
<organism evidence="2">
    <name type="scientific">Cyprideis torosa</name>
    <dbReference type="NCBI Taxonomy" id="163714"/>
    <lineage>
        <taxon>Eukaryota</taxon>
        <taxon>Metazoa</taxon>
        <taxon>Ecdysozoa</taxon>
        <taxon>Arthropoda</taxon>
        <taxon>Crustacea</taxon>
        <taxon>Oligostraca</taxon>
        <taxon>Ostracoda</taxon>
        <taxon>Podocopa</taxon>
        <taxon>Podocopida</taxon>
        <taxon>Cytherocopina</taxon>
        <taxon>Cytheroidea</taxon>
        <taxon>Cytherideidae</taxon>
        <taxon>Cyprideis</taxon>
    </lineage>
</organism>
<feature type="region of interest" description="Disordered" evidence="1">
    <location>
        <begin position="602"/>
        <end position="674"/>
    </location>
</feature>
<feature type="region of interest" description="Disordered" evidence="1">
    <location>
        <begin position="555"/>
        <end position="584"/>
    </location>
</feature>
<sequence length="804" mass="89038">MATAASKSVKAEKIPVVVVDLHPRYDRAFDGFLDKKSNIELTDLRDHERSERIRLINKGLRSKAAFLTSTGAAYVRLAYPFIPATQIVSTFGCVVGNQVDFDHIFRKIKLIRQEASREESDCKRTLEGVNAWIYPSDPLELLGDHLEKLGACVGRFISNFLNCQDMMSRINQQENRVLLAMAYDVKYMRTELGSTEGSDIISVKHPVDFSSIVKQILRTVKKPVPDNQSATSVSGASPTKTNSSLSKINPKAEKMKVTKRACLKFVVDNMIQGLGMALKDWDGYDVELLRNGDSHVTAARLFYEENRLIISRGKAAHLLNRMVPLGVCLKVPSTELSVDDQYEFVMDHLDFEKGRFKVSPWGAVKMKVPGADGVRVPVQQFKAVVDVNLRHLGKLLKQEGADVVLLKSTEPREICAVYCHEDERVVITTPGRFYNMICKMVPVGMCFNADIDGSKEEQMRAIFKQYNVIHDEDSISSDDSASDVLARAASQISSAVYSRSSTQEESSPHKMVNDFLAPKNDLTPASAETNFEVVPVKKESPVEENWGDDELGWADEEASSRSVPPPEGIPQPPPAATGVEERGCPSSDFLVQTTLALAGLASSPHLPPELDPRTEVIGRGSSPYSGTVSPRPLSPVITFGRGWRPPMHSGQTKETRPGETNYVRPIPRNENRSKLSSPDTWHYVVTDRELSPLVILMIQHGFSASFLRNLSPTWRPPSPDTTVVFLHADPQRVPSIIQNFDTGLSEQLRPFRIVSRGSPVLQLREVLTAFWSKENLVDLICRMVSPPDSSAGGGQPLGTGVDNS</sequence>
<reference evidence="2" key="1">
    <citation type="submission" date="2020-11" db="EMBL/GenBank/DDBJ databases">
        <authorList>
            <person name="Tran Van P."/>
        </authorList>
    </citation>
    <scope>NUCLEOTIDE SEQUENCE</scope>
</reference>
<feature type="compositionally biased region" description="Polar residues" evidence="1">
    <location>
        <begin position="226"/>
        <end position="247"/>
    </location>
</feature>
<feature type="compositionally biased region" description="Pro residues" evidence="1">
    <location>
        <begin position="563"/>
        <end position="575"/>
    </location>
</feature>
<dbReference type="PANTHER" id="PTHR47765">
    <property type="entry name" value="3'-5' EXONUCLEASE DOMAIN-CONTAINING PROTEIN"/>
    <property type="match status" value="1"/>
</dbReference>
<dbReference type="AlphaFoldDB" id="A0A7R8WAH7"/>
<proteinExistence type="predicted"/>